<evidence type="ECO:0000256" key="7">
    <source>
        <dbReference type="ARBA" id="ARBA00023034"/>
    </source>
</evidence>
<evidence type="ECO:0000256" key="4">
    <source>
        <dbReference type="ARBA" id="ARBA00022692"/>
    </source>
</evidence>
<comment type="subcellular location">
    <subcellularLocation>
        <location evidence="1">Golgi apparatus membrane</location>
        <topology evidence="1">Single-pass type II membrane protein</topology>
    </subcellularLocation>
</comment>
<sequence length="376" mass="44294">MAGSKPIRAWTANQGLLIYHQGHSSHDTNRKQSSNQDQYIQKGDPVNHIAFVKIHKAASTTIANIFQRYGYENNLVFAQPRGKGGDGPSLTPRYFFPPPNNKIYDIACAHAGYNREEFSTVLPNDTVYIGVVREPYSHFRSFIRYFRPKNVLNIPGNHPVLDYLSHSEHHIKYHGSIHIRTKKIDHEFNMMAIEFGFPGELFLNMDRKGLQMYLRKLDKEMDIMLVVEHFDESIVLMRRLLNWDLRYMLYGKIHVNKEEDPRLQFGSTEEQLFKNRSYLDYALYDLFLEKMKKNLKRQLPDFYEELAYFRKTRIKFENFCLSAQSGDKNITELSFEGSKWNKSFVIKKSLCENLFISASTFFRKILREQRLRDGIM</sequence>
<dbReference type="Gene3D" id="3.40.50.300">
    <property type="entry name" value="P-loop containing nucleotide triphosphate hydrolases"/>
    <property type="match status" value="1"/>
</dbReference>
<accession>A0A210Q1V5</accession>
<dbReference type="Proteomes" id="UP000242188">
    <property type="component" value="Unassembled WGS sequence"/>
</dbReference>
<gene>
    <name evidence="10" type="ORF">KP79_PYT02016</name>
</gene>
<evidence type="ECO:0000256" key="9">
    <source>
        <dbReference type="ARBA" id="ARBA00023180"/>
    </source>
</evidence>
<dbReference type="Pfam" id="PF06990">
    <property type="entry name" value="Gal-3-0_sulfotr"/>
    <property type="match status" value="1"/>
</dbReference>
<keyword evidence="6" id="KW-1133">Transmembrane helix</keyword>
<dbReference type="GO" id="GO:0001733">
    <property type="term" value="F:galactosylceramide sulfotransferase activity"/>
    <property type="evidence" value="ECO:0007669"/>
    <property type="project" value="InterPro"/>
</dbReference>
<dbReference type="EMBL" id="NEDP02005229">
    <property type="protein sequence ID" value="OWF42716.1"/>
    <property type="molecule type" value="Genomic_DNA"/>
</dbReference>
<keyword evidence="3 10" id="KW-0808">Transferase</keyword>
<evidence type="ECO:0000256" key="6">
    <source>
        <dbReference type="ARBA" id="ARBA00022989"/>
    </source>
</evidence>
<dbReference type="InterPro" id="IPR009729">
    <property type="entry name" value="Gal-3-0_sulfotransfrase"/>
</dbReference>
<dbReference type="GO" id="GO:0000139">
    <property type="term" value="C:Golgi membrane"/>
    <property type="evidence" value="ECO:0007669"/>
    <property type="project" value="UniProtKB-SubCell"/>
</dbReference>
<evidence type="ECO:0000313" key="10">
    <source>
        <dbReference type="EMBL" id="OWF42716.1"/>
    </source>
</evidence>
<evidence type="ECO:0000256" key="3">
    <source>
        <dbReference type="ARBA" id="ARBA00022679"/>
    </source>
</evidence>
<protein>
    <submittedName>
        <fullName evidence="10">Galactose-3-O-sulfotransferase 3</fullName>
    </submittedName>
</protein>
<proteinExistence type="inferred from homology"/>
<dbReference type="PANTHER" id="PTHR14647:SF87">
    <property type="entry name" value="PUTATIVE-RELATED"/>
    <property type="match status" value="1"/>
</dbReference>
<dbReference type="PANTHER" id="PTHR14647">
    <property type="entry name" value="GALACTOSE-3-O-SULFOTRANSFERASE"/>
    <property type="match status" value="1"/>
</dbReference>
<organism evidence="10 11">
    <name type="scientific">Mizuhopecten yessoensis</name>
    <name type="common">Japanese scallop</name>
    <name type="synonym">Patinopecten yessoensis</name>
    <dbReference type="NCBI Taxonomy" id="6573"/>
    <lineage>
        <taxon>Eukaryota</taxon>
        <taxon>Metazoa</taxon>
        <taxon>Spiralia</taxon>
        <taxon>Lophotrochozoa</taxon>
        <taxon>Mollusca</taxon>
        <taxon>Bivalvia</taxon>
        <taxon>Autobranchia</taxon>
        <taxon>Pteriomorphia</taxon>
        <taxon>Pectinida</taxon>
        <taxon>Pectinoidea</taxon>
        <taxon>Pectinidae</taxon>
        <taxon>Mizuhopecten</taxon>
    </lineage>
</organism>
<keyword evidence="4" id="KW-0812">Transmembrane</keyword>
<keyword evidence="9" id="KW-0325">Glycoprotein</keyword>
<keyword evidence="11" id="KW-1185">Reference proteome</keyword>
<dbReference type="InterPro" id="IPR027417">
    <property type="entry name" value="P-loop_NTPase"/>
</dbReference>
<evidence type="ECO:0000313" key="11">
    <source>
        <dbReference type="Proteomes" id="UP000242188"/>
    </source>
</evidence>
<evidence type="ECO:0000256" key="2">
    <source>
        <dbReference type="ARBA" id="ARBA00008124"/>
    </source>
</evidence>
<name>A0A210Q1V5_MIZYE</name>
<evidence type="ECO:0000256" key="5">
    <source>
        <dbReference type="ARBA" id="ARBA00022968"/>
    </source>
</evidence>
<keyword evidence="5" id="KW-0735">Signal-anchor</keyword>
<keyword evidence="8" id="KW-0472">Membrane</keyword>
<dbReference type="AlphaFoldDB" id="A0A210Q1V5"/>
<evidence type="ECO:0000256" key="8">
    <source>
        <dbReference type="ARBA" id="ARBA00023136"/>
    </source>
</evidence>
<evidence type="ECO:0000256" key="1">
    <source>
        <dbReference type="ARBA" id="ARBA00004323"/>
    </source>
</evidence>
<comment type="similarity">
    <text evidence="2">Belongs to the galactose-3-O-sulfotransferase family.</text>
</comment>
<dbReference type="OrthoDB" id="514299at2759"/>
<dbReference type="GO" id="GO:0009247">
    <property type="term" value="P:glycolipid biosynthetic process"/>
    <property type="evidence" value="ECO:0007669"/>
    <property type="project" value="InterPro"/>
</dbReference>
<reference evidence="10 11" key="1">
    <citation type="journal article" date="2017" name="Nat. Ecol. Evol.">
        <title>Scallop genome provides insights into evolution of bilaterian karyotype and development.</title>
        <authorList>
            <person name="Wang S."/>
            <person name="Zhang J."/>
            <person name="Jiao W."/>
            <person name="Li J."/>
            <person name="Xun X."/>
            <person name="Sun Y."/>
            <person name="Guo X."/>
            <person name="Huan P."/>
            <person name="Dong B."/>
            <person name="Zhang L."/>
            <person name="Hu X."/>
            <person name="Sun X."/>
            <person name="Wang J."/>
            <person name="Zhao C."/>
            <person name="Wang Y."/>
            <person name="Wang D."/>
            <person name="Huang X."/>
            <person name="Wang R."/>
            <person name="Lv J."/>
            <person name="Li Y."/>
            <person name="Zhang Z."/>
            <person name="Liu B."/>
            <person name="Lu W."/>
            <person name="Hui Y."/>
            <person name="Liang J."/>
            <person name="Zhou Z."/>
            <person name="Hou R."/>
            <person name="Li X."/>
            <person name="Liu Y."/>
            <person name="Li H."/>
            <person name="Ning X."/>
            <person name="Lin Y."/>
            <person name="Zhao L."/>
            <person name="Xing Q."/>
            <person name="Dou J."/>
            <person name="Li Y."/>
            <person name="Mao J."/>
            <person name="Guo H."/>
            <person name="Dou H."/>
            <person name="Li T."/>
            <person name="Mu C."/>
            <person name="Jiang W."/>
            <person name="Fu Q."/>
            <person name="Fu X."/>
            <person name="Miao Y."/>
            <person name="Liu J."/>
            <person name="Yu Q."/>
            <person name="Li R."/>
            <person name="Liao H."/>
            <person name="Li X."/>
            <person name="Kong Y."/>
            <person name="Jiang Z."/>
            <person name="Chourrout D."/>
            <person name="Li R."/>
            <person name="Bao Z."/>
        </authorList>
    </citation>
    <scope>NUCLEOTIDE SEQUENCE [LARGE SCALE GENOMIC DNA]</scope>
    <source>
        <strain evidence="10 11">PY_sf001</strain>
    </source>
</reference>
<comment type="caution">
    <text evidence="10">The sequence shown here is derived from an EMBL/GenBank/DDBJ whole genome shotgun (WGS) entry which is preliminary data.</text>
</comment>
<keyword evidence="7" id="KW-0333">Golgi apparatus</keyword>